<dbReference type="FunFam" id="3.30.540.10:FF:000003">
    <property type="entry name" value="Inositol-1-monophosphatase"/>
    <property type="match status" value="1"/>
</dbReference>
<feature type="binding site" evidence="7">
    <location>
        <position position="215"/>
    </location>
    <ligand>
        <name>Mg(2+)</name>
        <dbReference type="ChEBI" id="CHEBI:18420"/>
        <label>1</label>
        <note>catalytic</note>
    </ligand>
</feature>
<feature type="binding site" evidence="7">
    <location>
        <position position="90"/>
    </location>
    <ligand>
        <name>Mg(2+)</name>
        <dbReference type="ChEBI" id="CHEBI:18420"/>
        <label>2</label>
    </ligand>
</feature>
<dbReference type="PROSITE" id="PS00629">
    <property type="entry name" value="IMP_1"/>
    <property type="match status" value="1"/>
</dbReference>
<feature type="binding site" evidence="7">
    <location>
        <position position="87"/>
    </location>
    <ligand>
        <name>Mg(2+)</name>
        <dbReference type="ChEBI" id="CHEBI:18420"/>
        <label>1</label>
        <note>catalytic</note>
    </ligand>
</feature>
<dbReference type="Pfam" id="PF00459">
    <property type="entry name" value="Inositol_P"/>
    <property type="match status" value="1"/>
</dbReference>
<comment type="catalytic activity">
    <reaction evidence="1 8">
        <text>a myo-inositol phosphate + H2O = myo-inositol + phosphate</text>
        <dbReference type="Rhea" id="RHEA:24056"/>
        <dbReference type="ChEBI" id="CHEBI:15377"/>
        <dbReference type="ChEBI" id="CHEBI:17268"/>
        <dbReference type="ChEBI" id="CHEBI:43474"/>
        <dbReference type="ChEBI" id="CHEBI:84139"/>
        <dbReference type="EC" id="3.1.3.25"/>
    </reaction>
</comment>
<dbReference type="RefSeq" id="WP_114983794.1">
    <property type="nucleotide sequence ID" value="NZ_CP027806.1"/>
</dbReference>
<dbReference type="PANTHER" id="PTHR20854">
    <property type="entry name" value="INOSITOL MONOPHOSPHATASE"/>
    <property type="match status" value="1"/>
</dbReference>
<evidence type="ECO:0000256" key="4">
    <source>
        <dbReference type="ARBA" id="ARBA00022723"/>
    </source>
</evidence>
<evidence type="ECO:0000256" key="5">
    <source>
        <dbReference type="ARBA" id="ARBA00022801"/>
    </source>
</evidence>
<dbReference type="EC" id="3.1.3.25" evidence="8"/>
<organism evidence="9 10">
    <name type="scientific">Cyclonatronum proteinivorum</name>
    <dbReference type="NCBI Taxonomy" id="1457365"/>
    <lineage>
        <taxon>Bacteria</taxon>
        <taxon>Pseudomonadati</taxon>
        <taxon>Balneolota</taxon>
        <taxon>Balneolia</taxon>
        <taxon>Balneolales</taxon>
        <taxon>Cyclonatronaceae</taxon>
        <taxon>Cyclonatronum</taxon>
    </lineage>
</organism>
<dbReference type="GO" id="GO:0006020">
    <property type="term" value="P:inositol metabolic process"/>
    <property type="evidence" value="ECO:0007669"/>
    <property type="project" value="TreeGrafter"/>
</dbReference>
<evidence type="ECO:0000256" key="2">
    <source>
        <dbReference type="ARBA" id="ARBA00001946"/>
    </source>
</evidence>
<feature type="binding site" evidence="7">
    <location>
        <position position="70"/>
    </location>
    <ligand>
        <name>Mg(2+)</name>
        <dbReference type="ChEBI" id="CHEBI:18420"/>
        <label>1</label>
        <note>catalytic</note>
    </ligand>
</feature>
<dbReference type="GO" id="GO:0008934">
    <property type="term" value="F:inositol monophosphate 1-phosphatase activity"/>
    <property type="evidence" value="ECO:0007669"/>
    <property type="project" value="InterPro"/>
</dbReference>
<keyword evidence="4 7" id="KW-0479">Metal-binding</keyword>
<dbReference type="EMBL" id="CP027806">
    <property type="protein sequence ID" value="AXJ00521.1"/>
    <property type="molecule type" value="Genomic_DNA"/>
</dbReference>
<dbReference type="GO" id="GO:0007165">
    <property type="term" value="P:signal transduction"/>
    <property type="evidence" value="ECO:0007669"/>
    <property type="project" value="TreeGrafter"/>
</dbReference>
<evidence type="ECO:0000256" key="1">
    <source>
        <dbReference type="ARBA" id="ARBA00001033"/>
    </source>
</evidence>
<dbReference type="Gene3D" id="3.30.540.10">
    <property type="entry name" value="Fructose-1,6-Bisphosphatase, subunit A, domain 1"/>
    <property type="match status" value="1"/>
</dbReference>
<dbReference type="GO" id="GO:0046854">
    <property type="term" value="P:phosphatidylinositol phosphate biosynthetic process"/>
    <property type="evidence" value="ECO:0007669"/>
    <property type="project" value="InterPro"/>
</dbReference>
<evidence type="ECO:0000256" key="3">
    <source>
        <dbReference type="ARBA" id="ARBA00009759"/>
    </source>
</evidence>
<protein>
    <recommendedName>
        <fullName evidence="8">Inositol-1-monophosphatase</fullName>
        <ecNumber evidence="8">3.1.3.25</ecNumber>
    </recommendedName>
</protein>
<dbReference type="GO" id="GO:0046872">
    <property type="term" value="F:metal ion binding"/>
    <property type="evidence" value="ECO:0007669"/>
    <property type="project" value="UniProtKB-KW"/>
</dbReference>
<comment type="similarity">
    <text evidence="3 8">Belongs to the inositol monophosphatase superfamily.</text>
</comment>
<reference evidence="9 10" key="1">
    <citation type="submission" date="2018-03" db="EMBL/GenBank/DDBJ databases">
        <title>Phenotypic and genomic properties of Cyclonatronum proteinivorum gen. nov., sp. nov., a haloalkaliphilic bacteroidete from soda lakes possessing Na+-translocating rhodopsin.</title>
        <authorList>
            <person name="Toshchakov S.V."/>
            <person name="Korzhenkov A."/>
            <person name="Samarov N.I."/>
            <person name="Kublanov I.V."/>
            <person name="Muntyan M.S."/>
            <person name="Sorokin D.Y."/>
        </authorList>
    </citation>
    <scope>NUCLEOTIDE SEQUENCE [LARGE SCALE GENOMIC DNA]</scope>
    <source>
        <strain evidence="9 10">Omega</strain>
    </source>
</reference>
<keyword evidence="5 8" id="KW-0378">Hydrolase</keyword>
<dbReference type="InterPro" id="IPR000760">
    <property type="entry name" value="Inositol_monophosphatase-like"/>
</dbReference>
<dbReference type="InterPro" id="IPR022337">
    <property type="entry name" value="Inositol_monophosphatase_SuhB"/>
</dbReference>
<dbReference type="CDD" id="cd01639">
    <property type="entry name" value="IMPase"/>
    <property type="match status" value="1"/>
</dbReference>
<dbReference type="PROSITE" id="PS00630">
    <property type="entry name" value="IMP_2"/>
    <property type="match status" value="1"/>
</dbReference>
<evidence type="ECO:0000313" key="9">
    <source>
        <dbReference type="EMBL" id="AXJ00521.1"/>
    </source>
</evidence>
<dbReference type="Gene3D" id="3.40.190.80">
    <property type="match status" value="1"/>
</dbReference>
<dbReference type="AlphaFoldDB" id="A0A345UJ69"/>
<dbReference type="PRINTS" id="PR01959">
    <property type="entry name" value="SBIMPHPHTASE"/>
</dbReference>
<proteinExistence type="inferred from homology"/>
<dbReference type="PANTHER" id="PTHR20854:SF4">
    <property type="entry name" value="INOSITOL-1-MONOPHOSPHATASE-RELATED"/>
    <property type="match status" value="1"/>
</dbReference>
<comment type="cofactor">
    <cofactor evidence="2 7 8">
        <name>Mg(2+)</name>
        <dbReference type="ChEBI" id="CHEBI:18420"/>
    </cofactor>
</comment>
<keyword evidence="6 7" id="KW-0460">Magnesium</keyword>
<dbReference type="Proteomes" id="UP000254808">
    <property type="component" value="Chromosome"/>
</dbReference>
<name>A0A345UJ69_9BACT</name>
<feature type="binding site" evidence="7">
    <location>
        <position position="89"/>
    </location>
    <ligand>
        <name>Mg(2+)</name>
        <dbReference type="ChEBI" id="CHEBI:18420"/>
        <label>1</label>
        <note>catalytic</note>
    </ligand>
</feature>
<gene>
    <name evidence="9" type="ORF">CYPRO_1264</name>
</gene>
<evidence type="ECO:0000256" key="8">
    <source>
        <dbReference type="RuleBase" id="RU364068"/>
    </source>
</evidence>
<sequence length="275" mass="30838">MMKSYTDLQVAHEAALKGADVIRYFSANRHKLTIDHKGRHDLVTQADVQTEERIIETIREYRPDDFFLAEESEAHDHLTDARTWIIDPIDGTTNFAHGFPAYCVSIALWENRQPKAGVIYELNSGEMFTAEAGSGAFLNGQPIRVSDVKTASAALLGTGFPYRDLGLIDDYLHLMKCFMEETHGIRRPGSAAYDLACVAAGRLDGFYEYALSPWDVAAGVLLIQEAGGQVCDWQGGSDWLFGKRIICGNPDITAYLFDRIQHYIPREKRKPQLPH</sequence>
<evidence type="ECO:0000313" key="10">
    <source>
        <dbReference type="Proteomes" id="UP000254808"/>
    </source>
</evidence>
<dbReference type="SUPFAM" id="SSF56655">
    <property type="entry name" value="Carbohydrate phosphatase"/>
    <property type="match status" value="1"/>
</dbReference>
<dbReference type="PRINTS" id="PR00377">
    <property type="entry name" value="IMPHPHTASES"/>
</dbReference>
<evidence type="ECO:0000256" key="6">
    <source>
        <dbReference type="ARBA" id="ARBA00022842"/>
    </source>
</evidence>
<evidence type="ECO:0000256" key="7">
    <source>
        <dbReference type="PIRSR" id="PIRSR600760-2"/>
    </source>
</evidence>
<dbReference type="InterPro" id="IPR033942">
    <property type="entry name" value="IMPase"/>
</dbReference>
<dbReference type="KEGG" id="cprv:CYPRO_1264"/>
<accession>A0A345UJ69</accession>
<dbReference type="OrthoDB" id="9772456at2"/>
<dbReference type="InterPro" id="IPR020583">
    <property type="entry name" value="Inositol_monoP_metal-BS"/>
</dbReference>
<dbReference type="InterPro" id="IPR020550">
    <property type="entry name" value="Inositol_monophosphatase_CS"/>
</dbReference>
<keyword evidence="10" id="KW-1185">Reference proteome</keyword>